<feature type="region of interest" description="Disordered" evidence="1">
    <location>
        <begin position="61"/>
        <end position="215"/>
    </location>
</feature>
<dbReference type="HOGENOM" id="CLU_059728_0_0_5"/>
<evidence type="ECO:0000313" key="4">
    <source>
        <dbReference type="Proteomes" id="UP000006833"/>
    </source>
</evidence>
<feature type="compositionally biased region" description="Pro residues" evidence="1">
    <location>
        <begin position="66"/>
        <end position="125"/>
    </location>
</feature>
<feature type="compositionally biased region" description="Pro residues" evidence="1">
    <location>
        <begin position="194"/>
        <end position="209"/>
    </location>
</feature>
<feature type="compositionally biased region" description="Low complexity" evidence="1">
    <location>
        <begin position="145"/>
        <end position="167"/>
    </location>
</feature>
<evidence type="ECO:0000256" key="2">
    <source>
        <dbReference type="SAM" id="Phobius"/>
    </source>
</evidence>
<feature type="transmembrane region" description="Helical" evidence="2">
    <location>
        <begin position="12"/>
        <end position="32"/>
    </location>
</feature>
<sequence length="351" mass="36657">MVRLPHIETGTYISGAGHLALLAWLALGGLFYSAPELPVPSAADVVLFSEAEFAAMTRAPEVAEPAPAPPPVPAPAPEPAPPPEPAPAPEPVPQPEPEPVPIPEPEPAPPPPAERVAPEPVPQPEPEAQVAPERQEAVTPDNSGAEAVPAEEATAPEAATTRIITEATETDPESQAPDLIASPRPSARPDRPRPVPVEAPPTPEAPPETPAETAPDPVADAVAAAVAEAAETPSAVSRPDVPVGPPLTASERDGLRVAVQQCWNVGSLSSDALRTTVTVAVEMEQSGRPVINSIRMIGSEGGSDAAARQAFETARRAIIRCGSAGFDLPVEKYAQWRDIEMTFNPERMRIR</sequence>
<dbReference type="SUPFAM" id="SSF74653">
    <property type="entry name" value="TolA/TonB C-terminal domain"/>
    <property type="match status" value="1"/>
</dbReference>
<dbReference type="KEGG" id="dsh:Dshi_1110"/>
<dbReference type="AlphaFoldDB" id="A8LHQ5"/>
<dbReference type="STRING" id="398580.Dshi_1110"/>
<name>A8LHQ5_DINSH</name>
<evidence type="ECO:0000256" key="1">
    <source>
        <dbReference type="SAM" id="MobiDB-lite"/>
    </source>
</evidence>
<keyword evidence="2" id="KW-0472">Membrane</keyword>
<reference evidence="4" key="1">
    <citation type="journal article" date="2010" name="ISME J.">
        <title>The complete genome sequence of the algal symbiont Dinoroseobacter shibae: a hitchhiker's guide to life in the sea.</title>
        <authorList>
            <person name="Wagner-Dobler I."/>
            <person name="Ballhausen B."/>
            <person name="Berger M."/>
            <person name="Brinkhoff T."/>
            <person name="Buchholz I."/>
            <person name="Bunk B."/>
            <person name="Cypionka H."/>
            <person name="Daniel R."/>
            <person name="Drepper T."/>
            <person name="Gerdts G."/>
            <person name="Hahnke S."/>
            <person name="Han C."/>
            <person name="Jahn D."/>
            <person name="Kalhoefer D."/>
            <person name="Kiss H."/>
            <person name="Klenk H.P."/>
            <person name="Kyrpides N."/>
            <person name="Liebl W."/>
            <person name="Liesegang H."/>
            <person name="Meincke L."/>
            <person name="Pati A."/>
            <person name="Petersen J."/>
            <person name="Piekarski T."/>
            <person name="Pommerenke C."/>
            <person name="Pradella S."/>
            <person name="Pukall R."/>
            <person name="Rabus R."/>
            <person name="Stackebrandt E."/>
            <person name="Thole S."/>
            <person name="Thompson L."/>
            <person name="Tielen P."/>
            <person name="Tomasch J."/>
            <person name="von Jan M."/>
            <person name="Wanphrut N."/>
            <person name="Wichels A."/>
            <person name="Zech H."/>
            <person name="Simon M."/>
        </authorList>
    </citation>
    <scope>NUCLEOTIDE SEQUENCE [LARGE SCALE GENOMIC DNA]</scope>
    <source>
        <strain evidence="4">DSM 16493 / NCIMB 14021 / DFL 12</strain>
    </source>
</reference>
<keyword evidence="2" id="KW-0812">Transmembrane</keyword>
<keyword evidence="2" id="KW-1133">Transmembrane helix</keyword>
<dbReference type="eggNOG" id="COG3266">
    <property type="taxonomic scope" value="Bacteria"/>
</dbReference>
<feature type="region of interest" description="Disordered" evidence="1">
    <location>
        <begin position="227"/>
        <end position="249"/>
    </location>
</feature>
<gene>
    <name evidence="3" type="primary">tolA</name>
    <name evidence="3" type="ordered locus">Dshi_1110</name>
</gene>
<dbReference type="EMBL" id="CP000830">
    <property type="protein sequence ID" value="ABV92852.1"/>
    <property type="molecule type" value="Genomic_DNA"/>
</dbReference>
<evidence type="ECO:0000313" key="3">
    <source>
        <dbReference type="EMBL" id="ABV92852.1"/>
    </source>
</evidence>
<organism evidence="3 4">
    <name type="scientific">Dinoroseobacter shibae (strain DSM 16493 / NCIMB 14021 / DFL 12)</name>
    <dbReference type="NCBI Taxonomy" id="398580"/>
    <lineage>
        <taxon>Bacteria</taxon>
        <taxon>Pseudomonadati</taxon>
        <taxon>Pseudomonadota</taxon>
        <taxon>Alphaproteobacteria</taxon>
        <taxon>Rhodobacterales</taxon>
        <taxon>Roseobacteraceae</taxon>
        <taxon>Dinoroseobacter</taxon>
    </lineage>
</organism>
<keyword evidence="4" id="KW-1185">Reference proteome</keyword>
<dbReference type="Gene3D" id="3.30.1150.10">
    <property type="match status" value="1"/>
</dbReference>
<proteinExistence type="predicted"/>
<feature type="compositionally biased region" description="Low complexity" evidence="1">
    <location>
        <begin position="227"/>
        <end position="237"/>
    </location>
</feature>
<dbReference type="Proteomes" id="UP000006833">
    <property type="component" value="Chromosome"/>
</dbReference>
<protein>
    <submittedName>
        <fullName evidence="3">Uncharacterized protein</fullName>
    </submittedName>
</protein>
<accession>A8LHQ5</accession>